<dbReference type="InterPro" id="IPR052742">
    <property type="entry name" value="Mito_N-acetyltransferase"/>
</dbReference>
<name>A0A9P7VCB5_9ASCO</name>
<dbReference type="Gene3D" id="3.40.630.30">
    <property type="match status" value="1"/>
</dbReference>
<dbReference type="SUPFAM" id="SSF55729">
    <property type="entry name" value="Acyl-CoA N-acyltransferases (Nat)"/>
    <property type="match status" value="1"/>
</dbReference>
<dbReference type="PROSITE" id="PS51186">
    <property type="entry name" value="GNAT"/>
    <property type="match status" value="1"/>
</dbReference>
<protein>
    <recommendedName>
        <fullName evidence="1">N-acetyltransferase domain-containing protein</fullName>
    </recommendedName>
</protein>
<dbReference type="EMBL" id="JAHMUF010000006">
    <property type="protein sequence ID" value="KAG7194709.1"/>
    <property type="molecule type" value="Genomic_DNA"/>
</dbReference>
<organism evidence="2 3">
    <name type="scientific">Scheffersomyces spartinae</name>
    <dbReference type="NCBI Taxonomy" id="45513"/>
    <lineage>
        <taxon>Eukaryota</taxon>
        <taxon>Fungi</taxon>
        <taxon>Dikarya</taxon>
        <taxon>Ascomycota</taxon>
        <taxon>Saccharomycotina</taxon>
        <taxon>Pichiomycetes</taxon>
        <taxon>Debaryomycetaceae</taxon>
        <taxon>Scheffersomyces</taxon>
    </lineage>
</organism>
<keyword evidence="3" id="KW-1185">Reference proteome</keyword>
<dbReference type="PANTHER" id="PTHR43138:SF1">
    <property type="entry name" value="N-ACETYLTRANSFERASE ACA1"/>
    <property type="match status" value="1"/>
</dbReference>
<dbReference type="GO" id="GO:0005634">
    <property type="term" value="C:nucleus"/>
    <property type="evidence" value="ECO:0007669"/>
    <property type="project" value="TreeGrafter"/>
</dbReference>
<gene>
    <name evidence="2" type="ORF">KQ657_004386</name>
</gene>
<dbReference type="GeneID" id="66117760"/>
<dbReference type="InterPro" id="IPR016181">
    <property type="entry name" value="Acyl_CoA_acyltransferase"/>
</dbReference>
<dbReference type="OrthoDB" id="10264707at2759"/>
<evidence type="ECO:0000313" key="2">
    <source>
        <dbReference type="EMBL" id="KAG7194709.1"/>
    </source>
</evidence>
<feature type="domain" description="N-acetyltransferase" evidence="1">
    <location>
        <begin position="80"/>
        <end position="229"/>
    </location>
</feature>
<comment type="caution">
    <text evidence="2">The sequence shown here is derived from an EMBL/GenBank/DDBJ whole genome shotgun (WGS) entry which is preliminary data.</text>
</comment>
<dbReference type="PANTHER" id="PTHR43138">
    <property type="entry name" value="ACETYLTRANSFERASE, GNAT FAMILY"/>
    <property type="match status" value="1"/>
</dbReference>
<dbReference type="AlphaFoldDB" id="A0A9P7VCB5"/>
<evidence type="ECO:0000313" key="3">
    <source>
        <dbReference type="Proteomes" id="UP000790833"/>
    </source>
</evidence>
<reference evidence="2" key="1">
    <citation type="submission" date="2021-03" db="EMBL/GenBank/DDBJ databases">
        <authorList>
            <person name="Palmer J.M."/>
        </authorList>
    </citation>
    <scope>NUCLEOTIDE SEQUENCE</scope>
    <source>
        <strain evidence="2">ARV_011</strain>
    </source>
</reference>
<dbReference type="GO" id="GO:0016747">
    <property type="term" value="F:acyltransferase activity, transferring groups other than amino-acyl groups"/>
    <property type="evidence" value="ECO:0007669"/>
    <property type="project" value="InterPro"/>
</dbReference>
<sequence length="229" mass="26288">MGLYKYEELQSLPFSSGDFSQTPRITTPLHFSLEKLPETNVTLFPVHDSSVVPKALKQVICDEFNHIIDEGKTYPYVEVMEVDEFVDFWFKHFVAILIETRSEIESQYEFLDQLGNQNDIDFWRDRFLGNFYVKPNYIGRSSHICNAGFVVNHQKRGLGLGKELGKKYLVWGPQLGYLYSVFNLVYETNIASVKIWDSLGFDRIGYVKGSGILKGEDKPVGAIVFGKDF</sequence>
<dbReference type="InterPro" id="IPR000182">
    <property type="entry name" value="GNAT_dom"/>
</dbReference>
<proteinExistence type="predicted"/>
<dbReference type="Proteomes" id="UP000790833">
    <property type="component" value="Unassembled WGS sequence"/>
</dbReference>
<dbReference type="Pfam" id="PF00583">
    <property type="entry name" value="Acetyltransf_1"/>
    <property type="match status" value="1"/>
</dbReference>
<accession>A0A9P7VCB5</accession>
<dbReference type="RefSeq" id="XP_043050256.1">
    <property type="nucleotide sequence ID" value="XM_043195059.1"/>
</dbReference>
<evidence type="ECO:0000259" key="1">
    <source>
        <dbReference type="PROSITE" id="PS51186"/>
    </source>
</evidence>